<dbReference type="PANTHER" id="PTHR34389:SF2">
    <property type="entry name" value="L-RHAMNOSE MUTAROTASE"/>
    <property type="match status" value="1"/>
</dbReference>
<evidence type="ECO:0000313" key="2">
    <source>
        <dbReference type="Proteomes" id="UP000184485"/>
    </source>
</evidence>
<dbReference type="PANTHER" id="PTHR34389">
    <property type="entry name" value="L-RHAMNOSE MUTAROTASE"/>
    <property type="match status" value="1"/>
</dbReference>
<dbReference type="EMBL" id="FQUP01000001">
    <property type="protein sequence ID" value="SHE92486.1"/>
    <property type="molecule type" value="Genomic_DNA"/>
</dbReference>
<dbReference type="AlphaFoldDB" id="A0A1M4XGK1"/>
<dbReference type="InterPro" id="IPR011008">
    <property type="entry name" value="Dimeric_a/b-barrel"/>
</dbReference>
<dbReference type="OrthoDB" id="9799608at2"/>
<protein>
    <submittedName>
        <fullName evidence="1">L-rhamnose mutarotase</fullName>
    </submittedName>
</protein>
<dbReference type="RefSeq" id="WP_073051828.1">
    <property type="nucleotide sequence ID" value="NZ_FQUP01000001.1"/>
</dbReference>
<proteinExistence type="predicted"/>
<sequence>MQRMGMVIAIKAEAIEEYKRLHAAGSAEVNALLSAASVRNYTIYLREPENLLFGTWEYHGADWSADAARLGQEPAVQAWLAQTDPCQQPLASAKSGEWWAAMDEVFHLD</sequence>
<dbReference type="InterPro" id="IPR008000">
    <property type="entry name" value="Rham/fucose_mutarotase"/>
</dbReference>
<dbReference type="Pfam" id="PF05336">
    <property type="entry name" value="rhaM"/>
    <property type="match status" value="1"/>
</dbReference>
<dbReference type="STRING" id="1122133.SAMN02745157_1245"/>
<reference evidence="1 2" key="1">
    <citation type="submission" date="2016-11" db="EMBL/GenBank/DDBJ databases">
        <authorList>
            <person name="Jaros S."/>
            <person name="Januszkiewicz K."/>
            <person name="Wedrychowicz H."/>
        </authorList>
    </citation>
    <scope>NUCLEOTIDE SEQUENCE [LARGE SCALE GENOMIC DNA]</scope>
    <source>
        <strain evidence="1 2">DSM 19436</strain>
    </source>
</reference>
<organism evidence="1 2">
    <name type="scientific">Kaistia soli DSM 19436</name>
    <dbReference type="NCBI Taxonomy" id="1122133"/>
    <lineage>
        <taxon>Bacteria</taxon>
        <taxon>Pseudomonadati</taxon>
        <taxon>Pseudomonadota</taxon>
        <taxon>Alphaproteobacteria</taxon>
        <taxon>Hyphomicrobiales</taxon>
        <taxon>Kaistiaceae</taxon>
        <taxon>Kaistia</taxon>
    </lineage>
</organism>
<keyword evidence="2" id="KW-1185">Reference proteome</keyword>
<dbReference type="SUPFAM" id="SSF54909">
    <property type="entry name" value="Dimeric alpha+beta barrel"/>
    <property type="match status" value="1"/>
</dbReference>
<dbReference type="Gene3D" id="3.30.70.100">
    <property type="match status" value="1"/>
</dbReference>
<dbReference type="Proteomes" id="UP000184485">
    <property type="component" value="Unassembled WGS sequence"/>
</dbReference>
<accession>A0A1M4XGK1</accession>
<evidence type="ECO:0000313" key="1">
    <source>
        <dbReference type="EMBL" id="SHE92486.1"/>
    </source>
</evidence>
<gene>
    <name evidence="1" type="ORF">SAMN02745157_1245</name>
</gene>
<name>A0A1M4XGK1_9HYPH</name>
<dbReference type="GO" id="GO:0016857">
    <property type="term" value="F:racemase and epimerase activity, acting on carbohydrates and derivatives"/>
    <property type="evidence" value="ECO:0007669"/>
    <property type="project" value="InterPro"/>
</dbReference>